<name>Q109J6_ORYSJ</name>
<evidence type="ECO:0000313" key="1">
    <source>
        <dbReference type="EMBL" id="ABG66136.1"/>
    </source>
</evidence>
<sequence length="19" mass="1758">MAASPAMPSAAARGSVLLG</sequence>
<reference evidence="1" key="2">
    <citation type="submission" date="2003-05" db="EMBL/GenBank/DDBJ databases">
        <authorList>
            <person name="Buell C.R."/>
            <person name="Wing R.A."/>
            <person name="McCombie W.R."/>
            <person name="Messing J."/>
            <person name="Yuan Q."/>
            <person name="Ouyang S."/>
        </authorList>
    </citation>
    <scope>NUCLEOTIDE SEQUENCE</scope>
</reference>
<proteinExistence type="predicted"/>
<dbReference type="EMBL" id="DP000086">
    <property type="protein sequence ID" value="ABG66136.1"/>
    <property type="molecule type" value="Genomic_DNA"/>
</dbReference>
<dbReference type="AlphaFoldDB" id="Q109J6"/>
<organism evidence="1">
    <name type="scientific">Oryza sativa subsp. japonica</name>
    <name type="common">Rice</name>
    <dbReference type="NCBI Taxonomy" id="39947"/>
    <lineage>
        <taxon>Eukaryota</taxon>
        <taxon>Viridiplantae</taxon>
        <taxon>Streptophyta</taxon>
        <taxon>Embryophyta</taxon>
        <taxon>Tracheophyta</taxon>
        <taxon>Spermatophyta</taxon>
        <taxon>Magnoliopsida</taxon>
        <taxon>Liliopsida</taxon>
        <taxon>Poales</taxon>
        <taxon>Poaceae</taxon>
        <taxon>BOP clade</taxon>
        <taxon>Oryzoideae</taxon>
        <taxon>Oryzeae</taxon>
        <taxon>Oryzinae</taxon>
        <taxon>Oryza</taxon>
        <taxon>Oryza sativa</taxon>
    </lineage>
</organism>
<gene>
    <name evidence="1" type="ordered locus">LOC_Os10g33634</name>
</gene>
<reference evidence="1" key="3">
    <citation type="submission" date="2006-07" db="EMBL/GenBank/DDBJ databases">
        <authorList>
            <person name="Buell R."/>
        </authorList>
    </citation>
    <scope>NUCLEOTIDE SEQUENCE</scope>
</reference>
<accession>Q109J6</accession>
<reference evidence="1" key="1">
    <citation type="journal article" date="2003" name="Science">
        <title>In-depth view of structure, activity, and evolution of rice chromosome 10.</title>
        <authorList>
            <consortium name="Rice Chromosome 10 Sequencing Consortium"/>
        </authorList>
    </citation>
    <scope>NUCLEOTIDE SEQUENCE [LARGE SCALE GENOMIC DNA]</scope>
</reference>
<protein>
    <submittedName>
        <fullName evidence="1">Uncharacterized protein</fullName>
    </submittedName>
</protein>